<feature type="transmembrane region" description="Helical" evidence="6">
    <location>
        <begin position="208"/>
        <end position="228"/>
    </location>
</feature>
<evidence type="ECO:0000256" key="1">
    <source>
        <dbReference type="ARBA" id="ARBA00004651"/>
    </source>
</evidence>
<feature type="transmembrane region" description="Helical" evidence="6">
    <location>
        <begin position="6"/>
        <end position="25"/>
    </location>
</feature>
<reference evidence="7" key="1">
    <citation type="submission" date="2016-10" db="EMBL/GenBank/DDBJ databases">
        <title>Draft genome sequences of four alkaliphilic bacteria belonging to the Anaerobacillus genus.</title>
        <authorList>
            <person name="Bassil N.M."/>
            <person name="Lloyd J.R."/>
        </authorList>
    </citation>
    <scope>NUCLEOTIDE SEQUENCE [LARGE SCALE GENOMIC DNA]</scope>
    <source>
        <strain evidence="7">NB2006</strain>
    </source>
</reference>
<accession>A0A1S2KTR7</accession>
<evidence type="ECO:0008006" key="8">
    <source>
        <dbReference type="Google" id="ProtNLM"/>
    </source>
</evidence>
<evidence type="ECO:0000256" key="2">
    <source>
        <dbReference type="ARBA" id="ARBA00022475"/>
    </source>
</evidence>
<dbReference type="Pfam" id="PF04172">
    <property type="entry name" value="LrgB"/>
    <property type="match status" value="1"/>
</dbReference>
<comment type="subcellular location">
    <subcellularLocation>
        <location evidence="1">Cell membrane</location>
        <topology evidence="1">Multi-pass membrane protein</topology>
    </subcellularLocation>
</comment>
<keyword evidence="2" id="KW-1003">Cell membrane</keyword>
<dbReference type="EMBL" id="LQXD01000211">
    <property type="protein sequence ID" value="OIJ03510.1"/>
    <property type="molecule type" value="Genomic_DNA"/>
</dbReference>
<dbReference type="PANTHER" id="PTHR30249">
    <property type="entry name" value="PUTATIVE SEROTONIN TRANSPORTER"/>
    <property type="match status" value="1"/>
</dbReference>
<name>A0A1S2KTR7_9BACI</name>
<evidence type="ECO:0000256" key="6">
    <source>
        <dbReference type="SAM" id="Phobius"/>
    </source>
</evidence>
<feature type="transmembrane region" description="Helical" evidence="6">
    <location>
        <begin position="145"/>
        <end position="168"/>
    </location>
</feature>
<keyword evidence="5 6" id="KW-0472">Membrane</keyword>
<sequence length="229" mass="24249">MISFGISLTAILVTLAIYFLSKKLYQRFPTPVTIPLLIGTTLMIVILTVSGIPYETYMVGGKWIEQLLGPAVVALAFPLYKHRTVLKTYFFPLTVGVTFGAFLGVISGAQLSKLLGIEEMLIYSIMPKSVTTPVAMEVAQVLGGIPALAAIFVMIAGIGGVVLGPFLLKLFNINHVIGKGVGLGSAAHAIGTSRALEYGELEGAISSVSMTLSAIIVSLLGPVMFYLLL</sequence>
<keyword evidence="3 6" id="KW-0812">Transmembrane</keyword>
<evidence type="ECO:0000313" key="7">
    <source>
        <dbReference type="EMBL" id="OIJ03510.1"/>
    </source>
</evidence>
<dbReference type="RefSeq" id="WP_071319575.1">
    <property type="nucleotide sequence ID" value="NZ_CP063356.2"/>
</dbReference>
<evidence type="ECO:0000256" key="4">
    <source>
        <dbReference type="ARBA" id="ARBA00022989"/>
    </source>
</evidence>
<organism evidence="7">
    <name type="scientific">Anaerobacillus isosaccharinicus</name>
    <dbReference type="NCBI Taxonomy" id="1532552"/>
    <lineage>
        <taxon>Bacteria</taxon>
        <taxon>Bacillati</taxon>
        <taxon>Bacillota</taxon>
        <taxon>Bacilli</taxon>
        <taxon>Bacillales</taxon>
        <taxon>Bacillaceae</taxon>
        <taxon>Anaerobacillus</taxon>
    </lineage>
</organism>
<dbReference type="GO" id="GO:0005886">
    <property type="term" value="C:plasma membrane"/>
    <property type="evidence" value="ECO:0007669"/>
    <property type="project" value="UniProtKB-SubCell"/>
</dbReference>
<proteinExistence type="predicted"/>
<evidence type="ECO:0000256" key="3">
    <source>
        <dbReference type="ARBA" id="ARBA00022692"/>
    </source>
</evidence>
<keyword evidence="4 6" id="KW-1133">Transmembrane helix</keyword>
<dbReference type="InterPro" id="IPR007300">
    <property type="entry name" value="CidB/LrgB"/>
</dbReference>
<comment type="caution">
    <text evidence="7">The sequence shown here is derived from an EMBL/GenBank/DDBJ whole genome shotgun (WGS) entry which is preliminary data.</text>
</comment>
<evidence type="ECO:0000256" key="5">
    <source>
        <dbReference type="ARBA" id="ARBA00023136"/>
    </source>
</evidence>
<feature type="transmembrane region" description="Helical" evidence="6">
    <location>
        <begin position="89"/>
        <end position="111"/>
    </location>
</feature>
<dbReference type="AlphaFoldDB" id="A0A1S2KTR7"/>
<dbReference type="PANTHER" id="PTHR30249:SF17">
    <property type="entry name" value="HOLIN-LIKE PROTEIN CIDB"/>
    <property type="match status" value="1"/>
</dbReference>
<feature type="transmembrane region" description="Helical" evidence="6">
    <location>
        <begin position="32"/>
        <end position="51"/>
    </location>
</feature>
<gene>
    <name evidence="7" type="ORF">AWH56_24705</name>
</gene>
<protein>
    <recommendedName>
        <fullName evidence="8">Murein hydrolase effector protein LrgB</fullName>
    </recommendedName>
</protein>